<name>A0A5S4H1W3_9ACTN</name>
<proteinExistence type="predicted"/>
<dbReference type="AlphaFoldDB" id="A0A5S4H1W3"/>
<dbReference type="EMBL" id="VCKX01000004">
    <property type="protein sequence ID" value="TMR39203.1"/>
    <property type="molecule type" value="Genomic_DNA"/>
</dbReference>
<protein>
    <submittedName>
        <fullName evidence="1">Uncharacterized protein</fullName>
    </submittedName>
</protein>
<dbReference type="Proteomes" id="UP000306628">
    <property type="component" value="Unassembled WGS sequence"/>
</dbReference>
<evidence type="ECO:0000313" key="2">
    <source>
        <dbReference type="Proteomes" id="UP000306628"/>
    </source>
</evidence>
<dbReference type="OrthoDB" id="4448214at2"/>
<gene>
    <name evidence="1" type="ORF">ETD85_02205</name>
</gene>
<sequence>MPAPRRSPGEEGAWQSGNVTLEGSRQEVLEAVRTRLLRPGAVTEGFSAVDVVAEADGRPVCSVDEWVLDVGSFLMEELDTGLVRRGRRTVREGHVLLDNRDAPDIWPAEYFISPVPIDDDLAPSSASPPESGSWLAGAGLDVGVPRQLIAEARLACWFQAYVNNDRGEPFVGHAAGSWEDGRRTVARLDVVHLRPGVPSEVGEALARPAVCEVAEAGALGVVTAIDAPELRGLGFRPADGGGLTLHTRIGA</sequence>
<organism evidence="1 2">
    <name type="scientific">Nonomuraea zeae</name>
    <dbReference type="NCBI Taxonomy" id="1642303"/>
    <lineage>
        <taxon>Bacteria</taxon>
        <taxon>Bacillati</taxon>
        <taxon>Actinomycetota</taxon>
        <taxon>Actinomycetes</taxon>
        <taxon>Streptosporangiales</taxon>
        <taxon>Streptosporangiaceae</taxon>
        <taxon>Nonomuraea</taxon>
    </lineage>
</organism>
<comment type="caution">
    <text evidence="1">The sequence shown here is derived from an EMBL/GenBank/DDBJ whole genome shotgun (WGS) entry which is preliminary data.</text>
</comment>
<evidence type="ECO:0000313" key="1">
    <source>
        <dbReference type="EMBL" id="TMR39203.1"/>
    </source>
</evidence>
<reference evidence="1 2" key="1">
    <citation type="submission" date="2019-05" db="EMBL/GenBank/DDBJ databases">
        <title>Draft genome sequence of Nonomuraea zeae DSM 100528.</title>
        <authorList>
            <person name="Saricaoglu S."/>
            <person name="Isik K."/>
        </authorList>
    </citation>
    <scope>NUCLEOTIDE SEQUENCE [LARGE SCALE GENOMIC DNA]</scope>
    <source>
        <strain evidence="1 2">DSM 100528</strain>
    </source>
</reference>
<accession>A0A5S4H1W3</accession>
<keyword evidence="2" id="KW-1185">Reference proteome</keyword>